<accession>A0ABN3Q2G4</accession>
<sequence>MLQQRSRARHTEWRFCPCLDGWIARRVVGCQITAADPRHLEQLLNAPTSRASINTSVRNGNCWCALRRSASLAARPPSKACGDPQPLRRLPAPRKAIFECPGSTIFRLTFPGSW</sequence>
<gene>
    <name evidence="1" type="ORF">GCM10010411_55820</name>
</gene>
<reference evidence="1 2" key="1">
    <citation type="journal article" date="2019" name="Int. J. Syst. Evol. Microbiol.">
        <title>The Global Catalogue of Microorganisms (GCM) 10K type strain sequencing project: providing services to taxonomists for standard genome sequencing and annotation.</title>
        <authorList>
            <consortium name="The Broad Institute Genomics Platform"/>
            <consortium name="The Broad Institute Genome Sequencing Center for Infectious Disease"/>
            <person name="Wu L."/>
            <person name="Ma J."/>
        </authorList>
    </citation>
    <scope>NUCLEOTIDE SEQUENCE [LARGE SCALE GENOMIC DNA]</scope>
    <source>
        <strain evidence="1 2">JCM 6833</strain>
    </source>
</reference>
<proteinExistence type="predicted"/>
<evidence type="ECO:0000313" key="1">
    <source>
        <dbReference type="EMBL" id="GAA2613770.1"/>
    </source>
</evidence>
<evidence type="ECO:0000313" key="2">
    <source>
        <dbReference type="Proteomes" id="UP001501509"/>
    </source>
</evidence>
<comment type="caution">
    <text evidence="1">The sequence shown here is derived from an EMBL/GenBank/DDBJ whole genome shotgun (WGS) entry which is preliminary data.</text>
</comment>
<dbReference type="EMBL" id="BAAATD010000008">
    <property type="protein sequence ID" value="GAA2613770.1"/>
    <property type="molecule type" value="Genomic_DNA"/>
</dbReference>
<organism evidence="1 2">
    <name type="scientific">Actinomadura fulvescens</name>
    <dbReference type="NCBI Taxonomy" id="46160"/>
    <lineage>
        <taxon>Bacteria</taxon>
        <taxon>Bacillati</taxon>
        <taxon>Actinomycetota</taxon>
        <taxon>Actinomycetes</taxon>
        <taxon>Streptosporangiales</taxon>
        <taxon>Thermomonosporaceae</taxon>
        <taxon>Actinomadura</taxon>
    </lineage>
</organism>
<dbReference type="Proteomes" id="UP001501509">
    <property type="component" value="Unassembled WGS sequence"/>
</dbReference>
<name>A0ABN3Q2G4_9ACTN</name>
<protein>
    <submittedName>
        <fullName evidence="1">Uncharacterized protein</fullName>
    </submittedName>
</protein>
<keyword evidence="2" id="KW-1185">Reference proteome</keyword>